<feature type="compositionally biased region" description="Basic residues" evidence="1">
    <location>
        <begin position="1"/>
        <end position="16"/>
    </location>
</feature>
<feature type="region of interest" description="Disordered" evidence="1">
    <location>
        <begin position="114"/>
        <end position="203"/>
    </location>
</feature>
<proteinExistence type="predicted"/>
<evidence type="ECO:0000313" key="2">
    <source>
        <dbReference type="EMBL" id="OSX68258.1"/>
    </source>
</evidence>
<gene>
    <name evidence="2" type="ORF">BU14_3128s0001</name>
</gene>
<name>A0A1X6NI12_PORUM</name>
<evidence type="ECO:0000256" key="1">
    <source>
        <dbReference type="SAM" id="MobiDB-lite"/>
    </source>
</evidence>
<feature type="compositionally biased region" description="Basic and acidic residues" evidence="1">
    <location>
        <begin position="156"/>
        <end position="165"/>
    </location>
</feature>
<accession>A0A1X6NI12</accession>
<organism evidence="2 3">
    <name type="scientific">Porphyra umbilicalis</name>
    <name type="common">Purple laver</name>
    <name type="synonym">Red alga</name>
    <dbReference type="NCBI Taxonomy" id="2786"/>
    <lineage>
        <taxon>Eukaryota</taxon>
        <taxon>Rhodophyta</taxon>
        <taxon>Bangiophyceae</taxon>
        <taxon>Bangiales</taxon>
        <taxon>Bangiaceae</taxon>
        <taxon>Porphyra</taxon>
    </lineage>
</organism>
<keyword evidence="3" id="KW-1185">Reference proteome</keyword>
<dbReference type="Proteomes" id="UP000218209">
    <property type="component" value="Unassembled WGS sequence"/>
</dbReference>
<reference evidence="2 3" key="1">
    <citation type="submission" date="2017-03" db="EMBL/GenBank/DDBJ databases">
        <title>WGS assembly of Porphyra umbilicalis.</title>
        <authorList>
            <person name="Brawley S.H."/>
            <person name="Blouin N.A."/>
            <person name="Ficko-Blean E."/>
            <person name="Wheeler G.L."/>
            <person name="Lohr M."/>
            <person name="Goodson H.V."/>
            <person name="Jenkins J.W."/>
            <person name="Blaby-Haas C.E."/>
            <person name="Helliwell K.E."/>
            <person name="Chan C."/>
            <person name="Marriage T."/>
            <person name="Bhattacharya D."/>
            <person name="Klein A.S."/>
            <person name="Badis Y."/>
            <person name="Brodie J."/>
            <person name="Cao Y."/>
            <person name="Collen J."/>
            <person name="Dittami S.M."/>
            <person name="Gachon C.M."/>
            <person name="Green B.R."/>
            <person name="Karpowicz S."/>
            <person name="Kim J.W."/>
            <person name="Kudahl U."/>
            <person name="Lin S."/>
            <person name="Michel G."/>
            <person name="Mittag M."/>
            <person name="Olson B.J."/>
            <person name="Pangilinan J."/>
            <person name="Peng Y."/>
            <person name="Qiu H."/>
            <person name="Shu S."/>
            <person name="Singer J.T."/>
            <person name="Smith A.G."/>
            <person name="Sprecher B.N."/>
            <person name="Wagner V."/>
            <person name="Wang W."/>
            <person name="Wang Z.-Y."/>
            <person name="Yan J."/>
            <person name="Yarish C."/>
            <person name="Zoeuner-Riek S."/>
            <person name="Zhuang Y."/>
            <person name="Zou Y."/>
            <person name="Lindquist E.A."/>
            <person name="Grimwood J."/>
            <person name="Barry K."/>
            <person name="Rokhsar D.S."/>
            <person name="Schmutz J."/>
            <person name="Stiller J.W."/>
            <person name="Grossman A.R."/>
            <person name="Prochnik S.E."/>
        </authorList>
    </citation>
    <scope>NUCLEOTIDE SEQUENCE [LARGE SCALE GENOMIC DNA]</scope>
    <source>
        <strain evidence="2">4086291</strain>
    </source>
</reference>
<evidence type="ECO:0000313" key="3">
    <source>
        <dbReference type="Proteomes" id="UP000218209"/>
    </source>
</evidence>
<feature type="region of interest" description="Disordered" evidence="1">
    <location>
        <begin position="1"/>
        <end position="39"/>
    </location>
</feature>
<sequence>MKHVHGAPADKRRRRPLARDEGGLGVALGGVEGGEPPVQVHKRPHFEEAVALQAHPEGPHPALSVHGARRVPVRPRRGRRRAHCPRRPHVAAVIRRRRGAVHIVRGARRRVHQLRGADATAAAGRDDWQGRAGGRRRPPEEADNLPAPAPAPRRRVNAEGDDQRVDVVGARGRRGEGRIAAAEVEDVEEGSDRRGGRRHAGGR</sequence>
<dbReference type="EMBL" id="KV920830">
    <property type="protein sequence ID" value="OSX68258.1"/>
    <property type="molecule type" value="Genomic_DNA"/>
</dbReference>
<feature type="compositionally biased region" description="Gly residues" evidence="1">
    <location>
        <begin position="23"/>
        <end position="33"/>
    </location>
</feature>
<protein>
    <submittedName>
        <fullName evidence="2">Uncharacterized protein</fullName>
    </submittedName>
</protein>
<dbReference type="AlphaFoldDB" id="A0A1X6NI12"/>